<feature type="region of interest" description="Disordered" evidence="2">
    <location>
        <begin position="233"/>
        <end position="274"/>
    </location>
</feature>
<feature type="compositionally biased region" description="Pro residues" evidence="2">
    <location>
        <begin position="241"/>
        <end position="250"/>
    </location>
</feature>
<comment type="caution">
    <text evidence="3">The sequence shown here is derived from an EMBL/GenBank/DDBJ whole genome shotgun (WGS) entry which is preliminary data.</text>
</comment>
<reference evidence="3 4" key="1">
    <citation type="journal article" date="2020" name="Cell">
        <title>Large-Scale Comparative Analyses of Tick Genomes Elucidate Their Genetic Diversity and Vector Capacities.</title>
        <authorList>
            <consortium name="Tick Genome and Microbiome Consortium (TIGMIC)"/>
            <person name="Jia N."/>
            <person name="Wang J."/>
            <person name="Shi W."/>
            <person name="Du L."/>
            <person name="Sun Y."/>
            <person name="Zhan W."/>
            <person name="Jiang J.F."/>
            <person name="Wang Q."/>
            <person name="Zhang B."/>
            <person name="Ji P."/>
            <person name="Bell-Sakyi L."/>
            <person name="Cui X.M."/>
            <person name="Yuan T.T."/>
            <person name="Jiang B.G."/>
            <person name="Yang W.F."/>
            <person name="Lam T.T."/>
            <person name="Chang Q.C."/>
            <person name="Ding S.J."/>
            <person name="Wang X.J."/>
            <person name="Zhu J.G."/>
            <person name="Ruan X.D."/>
            <person name="Zhao L."/>
            <person name="Wei J.T."/>
            <person name="Ye R.Z."/>
            <person name="Que T.C."/>
            <person name="Du C.H."/>
            <person name="Zhou Y.H."/>
            <person name="Cheng J.X."/>
            <person name="Dai P.F."/>
            <person name="Guo W.B."/>
            <person name="Han X.H."/>
            <person name="Huang E.J."/>
            <person name="Li L.F."/>
            <person name="Wei W."/>
            <person name="Gao Y.C."/>
            <person name="Liu J.Z."/>
            <person name="Shao H.Z."/>
            <person name="Wang X."/>
            <person name="Wang C.C."/>
            <person name="Yang T.C."/>
            <person name="Huo Q.B."/>
            <person name="Li W."/>
            <person name="Chen H.Y."/>
            <person name="Chen S.E."/>
            <person name="Zhou L.G."/>
            <person name="Ni X.B."/>
            <person name="Tian J.H."/>
            <person name="Sheng Y."/>
            <person name="Liu T."/>
            <person name="Pan Y.S."/>
            <person name="Xia L.Y."/>
            <person name="Li J."/>
            <person name="Zhao F."/>
            <person name="Cao W.C."/>
        </authorList>
    </citation>
    <scope>NUCLEOTIDE SEQUENCE [LARGE SCALE GENOMIC DNA]</scope>
    <source>
        <strain evidence="3">HaeL-2018</strain>
    </source>
</reference>
<feature type="compositionally biased region" description="Gly residues" evidence="2">
    <location>
        <begin position="129"/>
        <end position="140"/>
    </location>
</feature>
<evidence type="ECO:0000256" key="1">
    <source>
        <dbReference type="SAM" id="Coils"/>
    </source>
</evidence>
<protein>
    <recommendedName>
        <fullName evidence="5">Endonuclease/exonuclease/phosphatase domain-containing protein</fullName>
    </recommendedName>
</protein>
<proteinExistence type="predicted"/>
<evidence type="ECO:0008006" key="5">
    <source>
        <dbReference type="Google" id="ProtNLM"/>
    </source>
</evidence>
<keyword evidence="4" id="KW-1185">Reference proteome</keyword>
<feature type="region of interest" description="Disordered" evidence="2">
    <location>
        <begin position="428"/>
        <end position="453"/>
    </location>
</feature>
<dbReference type="Proteomes" id="UP000821853">
    <property type="component" value="Unassembled WGS sequence"/>
</dbReference>
<evidence type="ECO:0000313" key="3">
    <source>
        <dbReference type="EMBL" id="KAH9378752.1"/>
    </source>
</evidence>
<dbReference type="VEuPathDB" id="VectorBase:HLOH_053587"/>
<dbReference type="EMBL" id="JABSTR010000009">
    <property type="protein sequence ID" value="KAH9378752.1"/>
    <property type="molecule type" value="Genomic_DNA"/>
</dbReference>
<feature type="region of interest" description="Disordered" evidence="2">
    <location>
        <begin position="1"/>
        <end position="170"/>
    </location>
</feature>
<dbReference type="InterPro" id="IPR036691">
    <property type="entry name" value="Endo/exonu/phosph_ase_sf"/>
</dbReference>
<dbReference type="SUPFAM" id="SSF56219">
    <property type="entry name" value="DNase I-like"/>
    <property type="match status" value="1"/>
</dbReference>
<feature type="compositionally biased region" description="Basic and acidic residues" evidence="2">
    <location>
        <begin position="97"/>
        <end position="109"/>
    </location>
</feature>
<dbReference type="Gene3D" id="3.60.10.10">
    <property type="entry name" value="Endonuclease/exonuclease/phosphatase"/>
    <property type="match status" value="1"/>
</dbReference>
<evidence type="ECO:0000313" key="4">
    <source>
        <dbReference type="Proteomes" id="UP000821853"/>
    </source>
</evidence>
<name>A0A9J6GVP5_HAELO</name>
<feature type="compositionally biased region" description="Basic residues" evidence="2">
    <location>
        <begin position="253"/>
        <end position="264"/>
    </location>
</feature>
<sequence>MSSSEPLPVMDTTPAVECDGLLGGGSGRTVITMSGTPLGEESSSESHNGWVVATRRGRSTEKILQAPSQQAKQTEEEFFELGAQRTRHKSRSASWGKSKERGKSSERKRSTSRSSRSWATVAIAHGGDGDAPGGNVGGAPSGFARAGGARETNGRPAMPAAKQASPQGERMKQLESTIQVLQETIKKQQETIDKLLAAQERQKATPTWSLGSAPKPASFTALGAKPLVEKITLPTATSSPPASPKTPTPPRTRTFRPRPPKLQKHGNPTQTWIDRPQGDRIVVWHWNANGYRCRKPVLQQHLRSLDQKELPDVIAIQETHAEDPKITSLPGYRAYARPPSARTYGKGTAQGVCTFVRKGITSVGKDEILNYKDSAIEANVTEIIIAGKMGRGKNKASTTVYIANVYSNPQHGNQRFKTLLHKIGDAPTALGPRRSSAGTSTHRTRNWGTLAQR</sequence>
<dbReference type="AlphaFoldDB" id="A0A9J6GVP5"/>
<keyword evidence="1" id="KW-0175">Coiled coil</keyword>
<gene>
    <name evidence="3" type="ORF">HPB48_017565</name>
</gene>
<feature type="coiled-coil region" evidence="1">
    <location>
        <begin position="171"/>
        <end position="205"/>
    </location>
</feature>
<feature type="compositionally biased region" description="Polar residues" evidence="2">
    <location>
        <begin position="436"/>
        <end position="453"/>
    </location>
</feature>
<dbReference type="OrthoDB" id="412981at2759"/>
<organism evidence="3 4">
    <name type="scientific">Haemaphysalis longicornis</name>
    <name type="common">Bush tick</name>
    <dbReference type="NCBI Taxonomy" id="44386"/>
    <lineage>
        <taxon>Eukaryota</taxon>
        <taxon>Metazoa</taxon>
        <taxon>Ecdysozoa</taxon>
        <taxon>Arthropoda</taxon>
        <taxon>Chelicerata</taxon>
        <taxon>Arachnida</taxon>
        <taxon>Acari</taxon>
        <taxon>Parasitiformes</taxon>
        <taxon>Ixodida</taxon>
        <taxon>Ixodoidea</taxon>
        <taxon>Ixodidae</taxon>
        <taxon>Haemaphysalinae</taxon>
        <taxon>Haemaphysalis</taxon>
    </lineage>
</organism>
<evidence type="ECO:0000256" key="2">
    <source>
        <dbReference type="SAM" id="MobiDB-lite"/>
    </source>
</evidence>
<accession>A0A9J6GVP5</accession>